<dbReference type="EMBL" id="JAAKZI010000014">
    <property type="protein sequence ID" value="NGN83689.1"/>
    <property type="molecule type" value="Genomic_DNA"/>
</dbReference>
<gene>
    <name evidence="1" type="ORF">G6N77_09495</name>
</gene>
<dbReference type="SUPFAM" id="SSF46785">
    <property type="entry name" value="Winged helix' DNA-binding domain"/>
    <property type="match status" value="1"/>
</dbReference>
<dbReference type="Pfam" id="PF12840">
    <property type="entry name" value="HTH_20"/>
    <property type="match status" value="1"/>
</dbReference>
<proteinExistence type="predicted"/>
<sequence length="228" mass="24001">MNKVQQQASLSEAERLSAVASLGDPVRKTLFELLRRSPRALSRDDCAEALDLPKSTVRAHLDRMVADRILDVDFRKVGVRTGPGSGRPTKLYTVALAEVGVSVPARHYDLAAELLAAAVQHSMDSGVEVRDALATVAFDAGRELGAQAGSIAVVLENTGYDPGPDGEGGTIMANCPFHQLSREHTGVVCSLNGALLNGVLAGCGDNSHVIEPDSNLSHCCARIVPKGP</sequence>
<protein>
    <submittedName>
        <fullName evidence="1">Transcriptional regulator</fullName>
    </submittedName>
</protein>
<accession>A0ABX0D9X6</accession>
<name>A0ABX0D9X6_9MICC</name>
<comment type="caution">
    <text evidence="1">The sequence shown here is derived from an EMBL/GenBank/DDBJ whole genome shotgun (WGS) entry which is preliminary data.</text>
</comment>
<reference evidence="1 2" key="1">
    <citation type="submission" date="2020-02" db="EMBL/GenBank/DDBJ databases">
        <title>Genome sequence of the type strain DSM 27180 of Arthrobacter silviterrae.</title>
        <authorList>
            <person name="Gao J."/>
            <person name="Sun J."/>
        </authorList>
    </citation>
    <scope>NUCLEOTIDE SEQUENCE [LARGE SCALE GENOMIC DNA]</scope>
    <source>
        <strain evidence="1 2">DSM 27180</strain>
    </source>
</reference>
<organism evidence="1 2">
    <name type="scientific">Arthrobacter silviterrae</name>
    <dbReference type="NCBI Taxonomy" id="2026658"/>
    <lineage>
        <taxon>Bacteria</taxon>
        <taxon>Bacillati</taxon>
        <taxon>Actinomycetota</taxon>
        <taxon>Actinomycetes</taxon>
        <taxon>Micrococcales</taxon>
        <taxon>Micrococcaceae</taxon>
        <taxon>Arthrobacter</taxon>
    </lineage>
</organism>
<evidence type="ECO:0000313" key="1">
    <source>
        <dbReference type="EMBL" id="NGN83689.1"/>
    </source>
</evidence>
<keyword evidence="2" id="KW-1185">Reference proteome</keyword>
<dbReference type="InterPro" id="IPR036390">
    <property type="entry name" value="WH_DNA-bd_sf"/>
</dbReference>
<dbReference type="Gene3D" id="1.10.10.10">
    <property type="entry name" value="Winged helix-like DNA-binding domain superfamily/Winged helix DNA-binding domain"/>
    <property type="match status" value="1"/>
</dbReference>
<evidence type="ECO:0000313" key="2">
    <source>
        <dbReference type="Proteomes" id="UP000479226"/>
    </source>
</evidence>
<dbReference type="InterPro" id="IPR036388">
    <property type="entry name" value="WH-like_DNA-bd_sf"/>
</dbReference>
<dbReference type="Proteomes" id="UP000479226">
    <property type="component" value="Unassembled WGS sequence"/>
</dbReference>
<dbReference type="CDD" id="cd00090">
    <property type="entry name" value="HTH_ARSR"/>
    <property type="match status" value="1"/>
</dbReference>
<dbReference type="InterPro" id="IPR011991">
    <property type="entry name" value="ArsR-like_HTH"/>
</dbReference>
<dbReference type="RefSeq" id="WP_165181878.1">
    <property type="nucleotide sequence ID" value="NZ_JAAKZI010000014.1"/>
</dbReference>